<keyword evidence="3 5" id="KW-0371">Homeobox</keyword>
<dbReference type="InterPro" id="IPR001356">
    <property type="entry name" value="HD"/>
</dbReference>
<dbReference type="InterPro" id="IPR017970">
    <property type="entry name" value="Homeobox_CS"/>
</dbReference>
<keyword evidence="2 5" id="KW-0238">DNA-binding</keyword>
<organism evidence="8 9">
    <name type="scientific">Frankliniella occidentalis</name>
    <name type="common">Western flower thrips</name>
    <name type="synonym">Euthrips occidentalis</name>
    <dbReference type="NCBI Taxonomy" id="133901"/>
    <lineage>
        <taxon>Eukaryota</taxon>
        <taxon>Metazoa</taxon>
        <taxon>Ecdysozoa</taxon>
        <taxon>Arthropoda</taxon>
        <taxon>Hexapoda</taxon>
        <taxon>Insecta</taxon>
        <taxon>Pterygota</taxon>
        <taxon>Neoptera</taxon>
        <taxon>Paraneoptera</taxon>
        <taxon>Thysanoptera</taxon>
        <taxon>Terebrantia</taxon>
        <taxon>Thripoidea</taxon>
        <taxon>Thripidae</taxon>
        <taxon>Frankliniella</taxon>
    </lineage>
</organism>
<evidence type="ECO:0000256" key="2">
    <source>
        <dbReference type="ARBA" id="ARBA00023125"/>
    </source>
</evidence>
<dbReference type="GeneID" id="113212256"/>
<dbReference type="CDD" id="cd00086">
    <property type="entry name" value="homeodomain"/>
    <property type="match status" value="1"/>
</dbReference>
<dbReference type="SUPFAM" id="SSF46689">
    <property type="entry name" value="Homeodomain-like"/>
    <property type="match status" value="1"/>
</dbReference>
<dbReference type="KEGG" id="foc:113212256"/>
<name>A0A6J1T0D0_FRAOC</name>
<dbReference type="GO" id="GO:0003677">
    <property type="term" value="F:DNA binding"/>
    <property type="evidence" value="ECO:0007669"/>
    <property type="project" value="UniProtKB-UniRule"/>
</dbReference>
<dbReference type="SMART" id="SM00389">
    <property type="entry name" value="HOX"/>
    <property type="match status" value="1"/>
</dbReference>
<dbReference type="AlphaFoldDB" id="A0A6J1T0D0"/>
<dbReference type="RefSeq" id="XP_026286658.1">
    <property type="nucleotide sequence ID" value="XM_026430873.2"/>
</dbReference>
<proteinExistence type="predicted"/>
<evidence type="ECO:0000259" key="7">
    <source>
        <dbReference type="PROSITE" id="PS50071"/>
    </source>
</evidence>
<evidence type="ECO:0000256" key="6">
    <source>
        <dbReference type="RuleBase" id="RU000682"/>
    </source>
</evidence>
<dbReference type="InterPro" id="IPR009057">
    <property type="entry name" value="Homeodomain-like_sf"/>
</dbReference>
<dbReference type="Pfam" id="PF00046">
    <property type="entry name" value="Homeodomain"/>
    <property type="match status" value="1"/>
</dbReference>
<sequence>MMKSAQAPAAAPAPYSLAASLVLSCRLSPEQEAVLEASFQRAKNVDPVEMELLAAEMGVPEGDVQTWFTARLSAWRKEQGLGANLNGLV</sequence>
<dbReference type="GO" id="GO:0005634">
    <property type="term" value="C:nucleus"/>
    <property type="evidence" value="ECO:0007669"/>
    <property type="project" value="UniProtKB-SubCell"/>
</dbReference>
<gene>
    <name evidence="9" type="primary">LOC113212256</name>
</gene>
<feature type="domain" description="Homeobox" evidence="7">
    <location>
        <begin position="26"/>
        <end position="78"/>
    </location>
</feature>
<reference evidence="9" key="1">
    <citation type="journal article" date="2018" name="Proc. Natl. Acad. Sci. U.S.A.">
        <title>Phylogenomics and the evolution of hemipteroid insects.</title>
        <authorList>
            <person name="Johnson K.P."/>
            <person name="Dietrich C.H."/>
            <person name="Friedrich F."/>
            <person name="Beutel R.G."/>
            <person name="Wipfler B."/>
            <person name="Peters R.S."/>
            <person name="Allen J.M."/>
            <person name="Petersen M."/>
            <person name="Donath A."/>
            <person name="Walden K.K."/>
            <person name="Kozlov A.M."/>
            <person name="Podsiadlowski L."/>
            <person name="Mayer C."/>
            <person name="Meusemann K."/>
            <person name="Vasilikopoulos A."/>
            <person name="Waterhouse R.M."/>
            <person name="Cameron S.L."/>
            <person name="Weirauch C."/>
            <person name="Swanson D.R."/>
            <person name="Percy D.M."/>
            <person name="Hardy N.B."/>
            <person name="Terry I."/>
            <person name="Liu S."/>
            <person name="Zhou X."/>
            <person name="Misof B."/>
            <person name="Robertson H.M."/>
            <person name="Yoshizawa K."/>
        </authorList>
    </citation>
    <scope>NUCLEOTIDE SEQUENCE</scope>
    <source>
        <tissue evidence="9">Whole organism</tissue>
    </source>
</reference>
<feature type="DNA-binding region" description="Homeobox" evidence="5">
    <location>
        <begin position="28"/>
        <end position="79"/>
    </location>
</feature>
<evidence type="ECO:0000256" key="4">
    <source>
        <dbReference type="ARBA" id="ARBA00023242"/>
    </source>
</evidence>
<evidence type="ECO:0000256" key="1">
    <source>
        <dbReference type="ARBA" id="ARBA00004123"/>
    </source>
</evidence>
<dbReference type="PROSITE" id="PS00027">
    <property type="entry name" value="HOMEOBOX_1"/>
    <property type="match status" value="1"/>
</dbReference>
<dbReference type="Gene3D" id="1.10.10.60">
    <property type="entry name" value="Homeodomain-like"/>
    <property type="match status" value="1"/>
</dbReference>
<protein>
    <submittedName>
        <fullName evidence="9">Homeodomain-only protein</fullName>
    </submittedName>
</protein>
<comment type="subcellular location">
    <subcellularLocation>
        <location evidence="1 5 6">Nucleus</location>
    </subcellularLocation>
</comment>
<dbReference type="PROSITE" id="PS51257">
    <property type="entry name" value="PROKAR_LIPOPROTEIN"/>
    <property type="match status" value="1"/>
</dbReference>
<dbReference type="OrthoDB" id="6159439at2759"/>
<dbReference type="GO" id="GO:0000981">
    <property type="term" value="F:DNA-binding transcription factor activity, RNA polymerase II-specific"/>
    <property type="evidence" value="ECO:0007669"/>
    <property type="project" value="InterPro"/>
</dbReference>
<dbReference type="Proteomes" id="UP000504606">
    <property type="component" value="Unplaced"/>
</dbReference>
<evidence type="ECO:0000256" key="5">
    <source>
        <dbReference type="PROSITE-ProRule" id="PRU00108"/>
    </source>
</evidence>
<keyword evidence="8" id="KW-1185">Reference proteome</keyword>
<accession>A0A6J1T0D0</accession>
<keyword evidence="4 5" id="KW-0539">Nucleus</keyword>
<evidence type="ECO:0000313" key="8">
    <source>
        <dbReference type="Proteomes" id="UP000504606"/>
    </source>
</evidence>
<dbReference type="PROSITE" id="PS50071">
    <property type="entry name" value="HOMEOBOX_2"/>
    <property type="match status" value="1"/>
</dbReference>
<evidence type="ECO:0000256" key="3">
    <source>
        <dbReference type="ARBA" id="ARBA00023155"/>
    </source>
</evidence>
<evidence type="ECO:0000313" key="9">
    <source>
        <dbReference type="RefSeq" id="XP_026286658.1"/>
    </source>
</evidence>
<reference evidence="9" key="2">
    <citation type="submission" date="2025-08" db="UniProtKB">
        <authorList>
            <consortium name="RefSeq"/>
        </authorList>
    </citation>
    <scope>IDENTIFICATION</scope>
    <source>
        <tissue evidence="9">Whole organism</tissue>
    </source>
</reference>